<keyword evidence="4" id="KW-0862">Zinc</keyword>
<dbReference type="GO" id="GO:0008270">
    <property type="term" value="F:zinc ion binding"/>
    <property type="evidence" value="ECO:0007669"/>
    <property type="project" value="UniProtKB-KW"/>
</dbReference>
<evidence type="ECO:0000256" key="6">
    <source>
        <dbReference type="PROSITE-ProRule" id="PRU00175"/>
    </source>
</evidence>
<dbReference type="EMBL" id="MK537346">
    <property type="protein sequence ID" value="QEP99638.1"/>
    <property type="molecule type" value="mRNA"/>
</dbReference>
<evidence type="ECO:0000313" key="8">
    <source>
        <dbReference type="EMBL" id="QEP99638.1"/>
    </source>
</evidence>
<keyword evidence="3 6" id="KW-0863">Zinc-finger</keyword>
<dbReference type="SMART" id="SM00184">
    <property type="entry name" value="RING"/>
    <property type="match status" value="1"/>
</dbReference>
<dbReference type="PROSITE" id="PS00518">
    <property type="entry name" value="ZF_RING_1"/>
    <property type="match status" value="1"/>
</dbReference>
<dbReference type="InterPro" id="IPR013083">
    <property type="entry name" value="Znf_RING/FYVE/PHD"/>
</dbReference>
<accession>A0A5J6BTH1</accession>
<evidence type="ECO:0000259" key="7">
    <source>
        <dbReference type="PROSITE" id="PS50089"/>
    </source>
</evidence>
<dbReference type="FunFam" id="3.30.40.10:FF:000122">
    <property type="entry name" value="polycomb group RING finger protein 1"/>
    <property type="match status" value="1"/>
</dbReference>
<dbReference type="AlphaFoldDB" id="A0A5J6BTH1"/>
<proteinExistence type="evidence at transcript level"/>
<dbReference type="GO" id="GO:0000122">
    <property type="term" value="P:negative regulation of transcription by RNA polymerase II"/>
    <property type="evidence" value="ECO:0007669"/>
    <property type="project" value="TreeGrafter"/>
</dbReference>
<dbReference type="PANTHER" id="PTHR10825:SF29">
    <property type="entry name" value="POLYCOMB GROUP RING FINGER PROTEIN 1"/>
    <property type="match status" value="1"/>
</dbReference>
<dbReference type="PROSITE" id="PS50089">
    <property type="entry name" value="ZF_RING_2"/>
    <property type="match status" value="1"/>
</dbReference>
<dbReference type="GO" id="GO:0035102">
    <property type="term" value="C:PRC1 complex"/>
    <property type="evidence" value="ECO:0007669"/>
    <property type="project" value="TreeGrafter"/>
</dbReference>
<feature type="domain" description="RING-type" evidence="7">
    <location>
        <begin position="18"/>
        <end position="57"/>
    </location>
</feature>
<evidence type="ECO:0000256" key="2">
    <source>
        <dbReference type="ARBA" id="ARBA00022723"/>
    </source>
</evidence>
<dbReference type="Gene3D" id="3.10.20.90">
    <property type="entry name" value="Phosphatidylinositol 3-kinase Catalytic Subunit, Chain A, domain 1"/>
    <property type="match status" value="1"/>
</dbReference>
<name>A0A5J6BTH1_DUGJA</name>
<dbReference type="InterPro" id="IPR032443">
    <property type="entry name" value="RAWUL"/>
</dbReference>
<dbReference type="SUPFAM" id="SSF57850">
    <property type="entry name" value="RING/U-box"/>
    <property type="match status" value="1"/>
</dbReference>
<comment type="subcellular location">
    <subcellularLocation>
        <location evidence="1">Nucleus</location>
    </subcellularLocation>
</comment>
<keyword evidence="2" id="KW-0479">Metal-binding</keyword>
<keyword evidence="5" id="KW-0539">Nucleus</keyword>
<evidence type="ECO:0000256" key="5">
    <source>
        <dbReference type="ARBA" id="ARBA00023242"/>
    </source>
</evidence>
<dbReference type="InterPro" id="IPR017907">
    <property type="entry name" value="Znf_RING_CS"/>
</dbReference>
<organism evidence="8">
    <name type="scientific">Dugesia japonica</name>
    <name type="common">Planarian</name>
    <dbReference type="NCBI Taxonomy" id="6161"/>
    <lineage>
        <taxon>Eukaryota</taxon>
        <taxon>Metazoa</taxon>
        <taxon>Spiralia</taxon>
        <taxon>Lophotrochozoa</taxon>
        <taxon>Platyhelminthes</taxon>
        <taxon>Rhabditophora</taxon>
        <taxon>Seriata</taxon>
        <taxon>Tricladida</taxon>
        <taxon>Continenticola</taxon>
        <taxon>Geoplanoidea</taxon>
        <taxon>Dugesiidae</taxon>
        <taxon>Dugesia</taxon>
    </lineage>
</organism>
<dbReference type="PANTHER" id="PTHR10825">
    <property type="entry name" value="RING FINGER DOMAIN-CONTAINING, POLYCOMB GROUP COMPONENT"/>
    <property type="match status" value="1"/>
</dbReference>
<evidence type="ECO:0000256" key="1">
    <source>
        <dbReference type="ARBA" id="ARBA00004123"/>
    </source>
</evidence>
<dbReference type="InterPro" id="IPR001841">
    <property type="entry name" value="Znf_RING"/>
</dbReference>
<protein>
    <submittedName>
        <fullName evidence="8">Polycomb group RING finger protein 2-like protein</fullName>
    </submittedName>
</protein>
<dbReference type="GO" id="GO:1990841">
    <property type="term" value="F:promoter-specific chromatin binding"/>
    <property type="evidence" value="ECO:0007669"/>
    <property type="project" value="TreeGrafter"/>
</dbReference>
<sequence length="286" mass="33098">MFGFINHRVKDLNEFVKCNLCYGYLIDATTIIECMHSFCKTCIMKHLEDFNTCPTCDCQLHETKPYLDVKTDKVLQSIVYQLYPSVFKDEMKRRREFHSNYKVKSELCHLSPEKRGEVPVDAYSGLEDDLISVELIMRNDLSSPLNSMETPPIYMLCPSILTMGHLSKFLTQKFQVSSNTKLCIFCVPNDELDEKYSIMDILCTYQWNKQHPLSIYYSFITPPINGSSNHKLINLANGVDEKNLFFLTRDKSKSYSSGKTHFIKNRLRSSLKSDVLTNVSKSMKII</sequence>
<evidence type="ECO:0000256" key="4">
    <source>
        <dbReference type="ARBA" id="ARBA00022833"/>
    </source>
</evidence>
<dbReference type="Gene3D" id="3.30.40.10">
    <property type="entry name" value="Zinc/RING finger domain, C3HC4 (zinc finger)"/>
    <property type="match status" value="1"/>
</dbReference>
<gene>
    <name evidence="8" type="primary">Ring2</name>
</gene>
<dbReference type="Pfam" id="PF13923">
    <property type="entry name" value="zf-C3HC4_2"/>
    <property type="match status" value="1"/>
</dbReference>
<evidence type="ECO:0000256" key="3">
    <source>
        <dbReference type="ARBA" id="ARBA00022771"/>
    </source>
</evidence>
<dbReference type="Pfam" id="PF16207">
    <property type="entry name" value="RAWUL"/>
    <property type="match status" value="1"/>
</dbReference>
<reference evidence="8" key="1">
    <citation type="submission" date="2019-02" db="EMBL/GenBank/DDBJ databases">
        <authorList>
            <person name="Ma K."/>
        </authorList>
    </citation>
    <scope>NUCLEOTIDE SEQUENCE</scope>
</reference>